<organism evidence="12 13">
    <name type="scientific">Urochloa decumbens</name>
    <dbReference type="NCBI Taxonomy" id="240449"/>
    <lineage>
        <taxon>Eukaryota</taxon>
        <taxon>Viridiplantae</taxon>
        <taxon>Streptophyta</taxon>
        <taxon>Embryophyta</taxon>
        <taxon>Tracheophyta</taxon>
        <taxon>Spermatophyta</taxon>
        <taxon>Magnoliopsida</taxon>
        <taxon>Liliopsida</taxon>
        <taxon>Poales</taxon>
        <taxon>Poaceae</taxon>
        <taxon>PACMAD clade</taxon>
        <taxon>Panicoideae</taxon>
        <taxon>Panicodae</taxon>
        <taxon>Paniceae</taxon>
        <taxon>Melinidinae</taxon>
        <taxon>Urochloa</taxon>
    </lineage>
</organism>
<dbReference type="InterPro" id="IPR044974">
    <property type="entry name" value="Disease_R_plants"/>
</dbReference>
<proteinExistence type="inferred from homology"/>
<feature type="transmembrane region" description="Helical" evidence="7">
    <location>
        <begin position="1083"/>
        <end position="1100"/>
    </location>
</feature>
<keyword evidence="7" id="KW-0812">Transmembrane</keyword>
<dbReference type="InterPro" id="IPR041118">
    <property type="entry name" value="Rx_N"/>
</dbReference>
<dbReference type="Pfam" id="PF00931">
    <property type="entry name" value="NB-ARC"/>
    <property type="match status" value="1"/>
</dbReference>
<feature type="transmembrane region" description="Helical" evidence="7">
    <location>
        <begin position="1106"/>
        <end position="1129"/>
    </location>
</feature>
<feature type="domain" description="NB-ARC" evidence="8">
    <location>
        <begin position="195"/>
        <end position="355"/>
    </location>
</feature>
<dbReference type="InterPro" id="IPR055414">
    <property type="entry name" value="LRR_R13L4/SHOC2-like"/>
</dbReference>
<evidence type="ECO:0000313" key="12">
    <source>
        <dbReference type="EMBL" id="CAL4950046.1"/>
    </source>
</evidence>
<evidence type="ECO:0000256" key="5">
    <source>
        <dbReference type="ARBA" id="ARBA00022821"/>
    </source>
</evidence>
<sequence length="1343" mass="148912">MVITVSAISGVVDSLPKKLQQLEQEQSLALSYTDHQSIGRLKDELELIRGAFEQYSKLDSPTEFTRQWVRKVREVAYDIEEFIDRYINGVGNNASNKVAAGGGTLSRVTGYVRAKMNWGNARRRNISDELKLQQERLHVQILEKPAIMTSSTSGPGTTTTTAELQLSSSPLLVGMEEAMEQVSKMVMDYRATAAVNVKVISIVGMAGAGKTTLAQEVYRHLGERYGFYCGAFVSVGRRRADGLYTVLKDVISNLSGGDNGGQDAADTDELKLKAIIAERLQHKRYFIVLDDLWSTEDWREIRSCFPNNNLGSRIVTTTRIEAVAKASCSGPIDSVFKIPLLNESDSETLFFARTFGSKNDCPSNLMDVSMHILRKCRGLPLAIVNITEGLNNNPSKWKKYELDMQPKLYINGMKEVFDVSYNDIPPHLKTCLLYLTIFPENYEVRRQRLVRRWIAEGFIGEQHGINKEQVATNYFNGLINRNLVQPGQVDYDGNARSCRVHPVMHDFLVCKSMEEKFVILVHPGGLQDHTHYTGAIRWLSVHGKAKENQGKEHNESADLSHTRSLSLFGDVSPTPQLNKMEMLRVLDLEDCQSSLDRSLDVLPMLFLLRYLSLRGTDASRLPSTIGALRHLETIDIRRTRIQVLPPSIVQLHKLVYLLAGMISLPRGVGKLKALQTLSYADIRKSTTSAVLELADLPNLVKLAIFCSQESRNSLLPVLHKLAGHSLRSLVVAGRSGCWMESSHSLPTPPRFSLQRFQIDDSVLNTIPKVVASSSVNLVEMDISFQQLSAQGLRVLESIESLLRLCLCLMFVQEEQFVFQNDGFPNLKELCFRCIDLPSITFSSGALPMLKQLELNFQECSSSEEAIVSGIEHLTSLMHAIVAFPREDVGTKVVTDVRKAALVHPNNPDVFVKTGKELSSVSSSSDFEELDRLPHKNLKPAVSIEPDSNSRSLFVNLTVHMVSYSVVNQSGNVFGLFSVLLLVIYLQMLLSDRGRFKGQHIYVDTGVSLVIAYALLLGINLQYCILVPFPICLVVFIAYLRNEILVKGKLQKYRKMSEETEKIGGHSRCMDDVGKDRTKIEEHVIAAAIPYCVLLASVLYGDGSPVLSHFLLFSCCALGTLALMYSRLAVEVSHALKPALEYVQMAYMVMLFITVHTVAAEYLGEVTALVCMPELIAGLVWFSTLLQSGHSNRAVDQVTSYKYGFIFIPLGAVLAGLTSIYGYGYEGGLTEGTVACGVAGCMPYLSVWMISRWPGSIPASDTATQLLKFLANICLTGACLMLLAVLAEKALAYRLFGLGDPSVLKYLICFNTAVALLLPLFVKHLAGALHIDYVMELPAGFAAE</sequence>
<dbReference type="PANTHER" id="PTHR23155">
    <property type="entry name" value="DISEASE RESISTANCE PROTEIN RP"/>
    <property type="match status" value="1"/>
</dbReference>
<dbReference type="Pfam" id="PF18052">
    <property type="entry name" value="Rx_N"/>
    <property type="match status" value="1"/>
</dbReference>
<dbReference type="Gene3D" id="3.80.10.10">
    <property type="entry name" value="Ribonuclease Inhibitor"/>
    <property type="match status" value="1"/>
</dbReference>
<name>A0ABC8YTR8_9POAL</name>
<evidence type="ECO:0000259" key="10">
    <source>
        <dbReference type="Pfam" id="PF23559"/>
    </source>
</evidence>
<feature type="domain" description="Disease resistance protein winged helix" evidence="10">
    <location>
        <begin position="437"/>
        <end position="507"/>
    </location>
</feature>
<evidence type="ECO:0000259" key="8">
    <source>
        <dbReference type="Pfam" id="PF00931"/>
    </source>
</evidence>
<keyword evidence="2" id="KW-0433">Leucine-rich repeat</keyword>
<feature type="domain" description="Disease resistance R13L4/SHOC-2-like LRR" evidence="11">
    <location>
        <begin position="561"/>
        <end position="908"/>
    </location>
</feature>
<comment type="similarity">
    <text evidence="1">Belongs to the disease resistance NB-LRR family.</text>
</comment>
<dbReference type="InterPro" id="IPR042197">
    <property type="entry name" value="Apaf_helical"/>
</dbReference>
<evidence type="ECO:0000313" key="13">
    <source>
        <dbReference type="Proteomes" id="UP001497457"/>
    </source>
</evidence>
<evidence type="ECO:0000256" key="1">
    <source>
        <dbReference type="ARBA" id="ARBA00008894"/>
    </source>
</evidence>
<feature type="transmembrane region" description="Helical" evidence="7">
    <location>
        <begin position="1141"/>
        <end position="1159"/>
    </location>
</feature>
<dbReference type="Gene3D" id="1.20.5.4130">
    <property type="match status" value="1"/>
</dbReference>
<feature type="domain" description="Disease resistance N-terminal" evidence="9">
    <location>
        <begin position="11"/>
        <end position="91"/>
    </location>
</feature>
<dbReference type="FunFam" id="1.10.10.10:FF:000322">
    <property type="entry name" value="Probable disease resistance protein At1g63360"/>
    <property type="match status" value="1"/>
</dbReference>
<dbReference type="GO" id="GO:0009626">
    <property type="term" value="P:plant-type hypersensitive response"/>
    <property type="evidence" value="ECO:0007669"/>
    <property type="project" value="UniProtKB-ARBA"/>
</dbReference>
<dbReference type="Proteomes" id="UP001497457">
    <property type="component" value="Chromosome 17b"/>
</dbReference>
<dbReference type="PANTHER" id="PTHR23155:SF1228">
    <property type="entry name" value="NB-ARC DOMAIN CONTAINING PROTEIN, EXPRESSED"/>
    <property type="match status" value="1"/>
</dbReference>
<dbReference type="Gene3D" id="3.40.50.300">
    <property type="entry name" value="P-loop containing nucleotide triphosphate hydrolases"/>
    <property type="match status" value="1"/>
</dbReference>
<dbReference type="PRINTS" id="PR00364">
    <property type="entry name" value="DISEASERSIST"/>
</dbReference>
<evidence type="ECO:0000259" key="11">
    <source>
        <dbReference type="Pfam" id="PF23598"/>
    </source>
</evidence>
<feature type="transmembrane region" description="Helical" evidence="7">
    <location>
        <begin position="970"/>
        <end position="988"/>
    </location>
</feature>
<dbReference type="InterPro" id="IPR027417">
    <property type="entry name" value="P-loop_NTPase"/>
</dbReference>
<dbReference type="GO" id="GO:0000166">
    <property type="term" value="F:nucleotide binding"/>
    <property type="evidence" value="ECO:0007669"/>
    <property type="project" value="UniProtKB-KW"/>
</dbReference>
<feature type="transmembrane region" description="Helical" evidence="7">
    <location>
        <begin position="1165"/>
        <end position="1181"/>
    </location>
</feature>
<evidence type="ECO:0000256" key="3">
    <source>
        <dbReference type="ARBA" id="ARBA00022737"/>
    </source>
</evidence>
<dbReference type="EMBL" id="OZ075127">
    <property type="protein sequence ID" value="CAL4950046.1"/>
    <property type="molecule type" value="Genomic_DNA"/>
</dbReference>
<keyword evidence="4" id="KW-0547">Nucleotide-binding</keyword>
<feature type="transmembrane region" description="Helical" evidence="7">
    <location>
        <begin position="1228"/>
        <end position="1247"/>
    </location>
</feature>
<keyword evidence="6" id="KW-0175">Coiled coil</keyword>
<feature type="transmembrane region" description="Helical" evidence="7">
    <location>
        <begin position="1202"/>
        <end position="1222"/>
    </location>
</feature>
<feature type="transmembrane region" description="Helical" evidence="7">
    <location>
        <begin position="1268"/>
        <end position="1290"/>
    </location>
</feature>
<keyword evidence="13" id="KW-1185">Reference proteome</keyword>
<dbReference type="Pfam" id="PF23559">
    <property type="entry name" value="WHD_DRP"/>
    <property type="match status" value="1"/>
</dbReference>
<dbReference type="SUPFAM" id="SSF52540">
    <property type="entry name" value="P-loop containing nucleoside triphosphate hydrolases"/>
    <property type="match status" value="1"/>
</dbReference>
<keyword evidence="3" id="KW-0677">Repeat</keyword>
<dbReference type="SUPFAM" id="SSF52058">
    <property type="entry name" value="L domain-like"/>
    <property type="match status" value="1"/>
</dbReference>
<evidence type="ECO:0000259" key="9">
    <source>
        <dbReference type="Pfam" id="PF18052"/>
    </source>
</evidence>
<dbReference type="GO" id="GO:0042742">
    <property type="term" value="P:defense response to bacterium"/>
    <property type="evidence" value="ECO:0007669"/>
    <property type="project" value="UniProtKB-ARBA"/>
</dbReference>
<evidence type="ECO:0000256" key="2">
    <source>
        <dbReference type="ARBA" id="ARBA00022614"/>
    </source>
</evidence>
<evidence type="ECO:0000256" key="7">
    <source>
        <dbReference type="SAM" id="Phobius"/>
    </source>
</evidence>
<evidence type="ECO:0000256" key="4">
    <source>
        <dbReference type="ARBA" id="ARBA00022741"/>
    </source>
</evidence>
<dbReference type="Pfam" id="PF23598">
    <property type="entry name" value="LRR_14"/>
    <property type="match status" value="1"/>
</dbReference>
<dbReference type="InterPro" id="IPR038005">
    <property type="entry name" value="RX-like_CC"/>
</dbReference>
<feature type="transmembrane region" description="Helical" evidence="7">
    <location>
        <begin position="1024"/>
        <end position="1045"/>
    </location>
</feature>
<dbReference type="GO" id="GO:0002758">
    <property type="term" value="P:innate immune response-activating signaling pathway"/>
    <property type="evidence" value="ECO:0007669"/>
    <property type="project" value="UniProtKB-ARBA"/>
</dbReference>
<feature type="transmembrane region" description="Helical" evidence="7">
    <location>
        <begin position="1302"/>
        <end position="1321"/>
    </location>
</feature>
<dbReference type="Gene3D" id="1.10.8.430">
    <property type="entry name" value="Helical domain of apoptotic protease-activating factors"/>
    <property type="match status" value="1"/>
</dbReference>
<reference evidence="12 13" key="2">
    <citation type="submission" date="2024-10" db="EMBL/GenBank/DDBJ databases">
        <authorList>
            <person name="Ryan C."/>
        </authorList>
    </citation>
    <scope>NUCLEOTIDE SEQUENCE [LARGE SCALE GENOMIC DNA]</scope>
</reference>
<accession>A0ABC8YTR8</accession>
<evidence type="ECO:0000256" key="6">
    <source>
        <dbReference type="ARBA" id="ARBA00023054"/>
    </source>
</evidence>
<gene>
    <name evidence="12" type="ORF">URODEC1_LOCUS38165</name>
</gene>
<dbReference type="InterPro" id="IPR058922">
    <property type="entry name" value="WHD_DRP"/>
</dbReference>
<dbReference type="Gene3D" id="1.10.10.10">
    <property type="entry name" value="Winged helix-like DNA-binding domain superfamily/Winged helix DNA-binding domain"/>
    <property type="match status" value="1"/>
</dbReference>
<dbReference type="InterPro" id="IPR002182">
    <property type="entry name" value="NB-ARC"/>
</dbReference>
<keyword evidence="7" id="KW-1133">Transmembrane helix</keyword>
<dbReference type="InterPro" id="IPR032675">
    <property type="entry name" value="LRR_dom_sf"/>
</dbReference>
<dbReference type="InterPro" id="IPR036388">
    <property type="entry name" value="WH-like_DNA-bd_sf"/>
</dbReference>
<dbReference type="CDD" id="cd14798">
    <property type="entry name" value="RX-CC_like"/>
    <property type="match status" value="1"/>
</dbReference>
<keyword evidence="7" id="KW-0472">Membrane</keyword>
<reference evidence="13" key="1">
    <citation type="submission" date="2024-06" db="EMBL/GenBank/DDBJ databases">
        <authorList>
            <person name="Ryan C."/>
        </authorList>
    </citation>
    <scope>NUCLEOTIDE SEQUENCE [LARGE SCALE GENOMIC DNA]</scope>
</reference>
<keyword evidence="5" id="KW-0611">Plant defense</keyword>
<protein>
    <submittedName>
        <fullName evidence="12">Uncharacterized protein</fullName>
    </submittedName>
</protein>